<keyword evidence="2" id="KW-0012">Acyltransferase</keyword>
<dbReference type="EC" id="2.3.1.-" evidence="2"/>
<accession>A0ABW5QDY6</accession>
<evidence type="ECO:0000259" key="1">
    <source>
        <dbReference type="PROSITE" id="PS51186"/>
    </source>
</evidence>
<dbReference type="GO" id="GO:0016746">
    <property type="term" value="F:acyltransferase activity"/>
    <property type="evidence" value="ECO:0007669"/>
    <property type="project" value="UniProtKB-KW"/>
</dbReference>
<sequence>MIQSILHQLKKLGVHSLISNEAIILEILEDVTQLDLVNETIDHLNSCIKGTEFKKVLLVCPREYLNQLKLVGKQMGMKGERVIYQRSLETPLESAPLDYEIWSPTDENSISFLSEVMGRSVKVTKKFLKSMMVELPSQYQNMFTVYKINSEPIGVVLPHLEPGRDQEGRLFWIGIHPKHRGKGLGNHLHLIGLERLRADFKAKTYLGATEVENLPMRKTMQANGCVEDHRVLTLEYKT</sequence>
<gene>
    <name evidence="2" type="ORF">ACFSW4_15210</name>
</gene>
<proteinExistence type="predicted"/>
<dbReference type="PROSITE" id="PS51186">
    <property type="entry name" value="GNAT"/>
    <property type="match status" value="1"/>
</dbReference>
<dbReference type="InterPro" id="IPR016181">
    <property type="entry name" value="Acyl_CoA_acyltransferase"/>
</dbReference>
<reference evidence="3" key="1">
    <citation type="journal article" date="2019" name="Int. J. Syst. Evol. Microbiol.">
        <title>The Global Catalogue of Microorganisms (GCM) 10K type strain sequencing project: providing services to taxonomists for standard genome sequencing and annotation.</title>
        <authorList>
            <consortium name="The Broad Institute Genomics Platform"/>
            <consortium name="The Broad Institute Genome Sequencing Center for Infectious Disease"/>
            <person name="Wu L."/>
            <person name="Ma J."/>
        </authorList>
    </citation>
    <scope>NUCLEOTIDE SEQUENCE [LARGE SCALE GENOMIC DNA]</scope>
    <source>
        <strain evidence="3">TISTR 1571</strain>
    </source>
</reference>
<dbReference type="InterPro" id="IPR000182">
    <property type="entry name" value="GNAT_dom"/>
</dbReference>
<keyword evidence="3" id="KW-1185">Reference proteome</keyword>
<dbReference type="SUPFAM" id="SSF55729">
    <property type="entry name" value="Acyl-CoA N-acyltransferases (Nat)"/>
    <property type="match status" value="1"/>
</dbReference>
<evidence type="ECO:0000313" key="2">
    <source>
        <dbReference type="EMBL" id="MFD2640216.1"/>
    </source>
</evidence>
<comment type="caution">
    <text evidence="2">The sequence shown here is derived from an EMBL/GenBank/DDBJ whole genome shotgun (WGS) entry which is preliminary data.</text>
</comment>
<dbReference type="Pfam" id="PF00583">
    <property type="entry name" value="Acetyltransf_1"/>
    <property type="match status" value="1"/>
</dbReference>
<dbReference type="Gene3D" id="3.40.630.30">
    <property type="match status" value="1"/>
</dbReference>
<protein>
    <submittedName>
        <fullName evidence="2">GNAT family N-acetyltransferase</fullName>
        <ecNumber evidence="2">2.3.1.-</ecNumber>
    </submittedName>
</protein>
<feature type="domain" description="N-acetyltransferase" evidence="1">
    <location>
        <begin position="99"/>
        <end position="238"/>
    </location>
</feature>
<keyword evidence="2" id="KW-0808">Transferase</keyword>
<evidence type="ECO:0000313" key="3">
    <source>
        <dbReference type="Proteomes" id="UP001597452"/>
    </source>
</evidence>
<dbReference type="Proteomes" id="UP001597452">
    <property type="component" value="Unassembled WGS sequence"/>
</dbReference>
<organism evidence="2 3">
    <name type="scientific">Piscibacillus salipiscarius</name>
    <dbReference type="NCBI Taxonomy" id="299480"/>
    <lineage>
        <taxon>Bacteria</taxon>
        <taxon>Bacillati</taxon>
        <taxon>Bacillota</taxon>
        <taxon>Bacilli</taxon>
        <taxon>Bacillales</taxon>
        <taxon>Bacillaceae</taxon>
        <taxon>Piscibacillus</taxon>
    </lineage>
</organism>
<dbReference type="RefSeq" id="WP_377330324.1">
    <property type="nucleotide sequence ID" value="NZ_JBHUMZ010000052.1"/>
</dbReference>
<name>A0ABW5QDY6_9BACI</name>
<dbReference type="EMBL" id="JBHUMZ010000052">
    <property type="protein sequence ID" value="MFD2640216.1"/>
    <property type="molecule type" value="Genomic_DNA"/>
</dbReference>
<dbReference type="CDD" id="cd04301">
    <property type="entry name" value="NAT_SF"/>
    <property type="match status" value="1"/>
</dbReference>